<evidence type="ECO:0000313" key="3">
    <source>
        <dbReference type="Proteomes" id="UP000030645"/>
    </source>
</evidence>
<keyword evidence="3" id="KW-1185">Reference proteome</keyword>
<dbReference type="AlphaFoldDB" id="W9RHI3"/>
<sequence>MAKKIRSGTPRADGEKKANSDFTNSDIGFCSDDDRFKYTSLKDLLPPTSHRSRHLKEGVLRNISQTAHEIRISNRLVQKAAWLYLRASLPREHADHESTE</sequence>
<organism evidence="2 3">
    <name type="scientific">Morus notabilis</name>
    <dbReference type="NCBI Taxonomy" id="981085"/>
    <lineage>
        <taxon>Eukaryota</taxon>
        <taxon>Viridiplantae</taxon>
        <taxon>Streptophyta</taxon>
        <taxon>Embryophyta</taxon>
        <taxon>Tracheophyta</taxon>
        <taxon>Spermatophyta</taxon>
        <taxon>Magnoliopsida</taxon>
        <taxon>eudicotyledons</taxon>
        <taxon>Gunneridae</taxon>
        <taxon>Pentapetalae</taxon>
        <taxon>rosids</taxon>
        <taxon>fabids</taxon>
        <taxon>Rosales</taxon>
        <taxon>Moraceae</taxon>
        <taxon>Moreae</taxon>
        <taxon>Morus</taxon>
    </lineage>
</organism>
<dbReference type="EMBL" id="KE345044">
    <property type="protein sequence ID" value="EXB91251.1"/>
    <property type="molecule type" value="Genomic_DNA"/>
</dbReference>
<dbReference type="PANTHER" id="PTHR34569:SF18">
    <property type="match status" value="1"/>
</dbReference>
<proteinExistence type="predicted"/>
<reference evidence="3" key="1">
    <citation type="submission" date="2013-01" db="EMBL/GenBank/DDBJ databases">
        <title>Draft Genome Sequence of a Mulberry Tree, Morus notabilis C.K. Schneid.</title>
        <authorList>
            <person name="He N."/>
            <person name="Zhao S."/>
        </authorList>
    </citation>
    <scope>NUCLEOTIDE SEQUENCE</scope>
</reference>
<evidence type="ECO:0000256" key="1">
    <source>
        <dbReference type="SAM" id="MobiDB-lite"/>
    </source>
</evidence>
<feature type="region of interest" description="Disordered" evidence="1">
    <location>
        <begin position="1"/>
        <end position="27"/>
    </location>
</feature>
<protein>
    <submittedName>
        <fullName evidence="2">Uncharacterized protein</fullName>
    </submittedName>
</protein>
<name>W9RHI3_9ROSA</name>
<evidence type="ECO:0000313" key="2">
    <source>
        <dbReference type="EMBL" id="EXB91251.1"/>
    </source>
</evidence>
<gene>
    <name evidence="2" type="ORF">L484_016323</name>
</gene>
<accession>W9RHI3</accession>
<dbReference type="PANTHER" id="PTHR34569">
    <property type="entry name" value="EXPRESSED PROTEIN"/>
    <property type="match status" value="1"/>
</dbReference>
<dbReference type="Proteomes" id="UP000030645">
    <property type="component" value="Unassembled WGS sequence"/>
</dbReference>